<dbReference type="Pfam" id="PF03466">
    <property type="entry name" value="LysR_substrate"/>
    <property type="match status" value="1"/>
</dbReference>
<keyword evidence="4" id="KW-1185">Reference proteome</keyword>
<organism evidence="3 4">
    <name type="scientific">Massilia niabensis</name>
    <dbReference type="NCBI Taxonomy" id="544910"/>
    <lineage>
        <taxon>Bacteria</taxon>
        <taxon>Pseudomonadati</taxon>
        <taxon>Pseudomonadota</taxon>
        <taxon>Betaproteobacteria</taxon>
        <taxon>Burkholderiales</taxon>
        <taxon>Oxalobacteraceae</taxon>
        <taxon>Telluria group</taxon>
        <taxon>Massilia</taxon>
    </lineage>
</organism>
<comment type="similarity">
    <text evidence="1">Belongs to the LysR transcriptional regulatory family.</text>
</comment>
<dbReference type="InterPro" id="IPR005119">
    <property type="entry name" value="LysR_subst-bd"/>
</dbReference>
<evidence type="ECO:0000313" key="3">
    <source>
        <dbReference type="EMBL" id="MFC5461813.1"/>
    </source>
</evidence>
<name>A0ABW0LAK3_9BURK</name>
<sequence length="69" mass="7617">MAAPCIISGRHVDSGALVRVLDDWDAAPIPIYIVYPANRHLSARVRVFVDWMLELFRASPYTLPPGPAA</sequence>
<evidence type="ECO:0000313" key="4">
    <source>
        <dbReference type="Proteomes" id="UP001596050"/>
    </source>
</evidence>
<dbReference type="RefSeq" id="WP_379785742.1">
    <property type="nucleotide sequence ID" value="NZ_JBHSMU010000015.1"/>
</dbReference>
<comment type="caution">
    <text evidence="3">The sequence shown here is derived from an EMBL/GenBank/DDBJ whole genome shotgun (WGS) entry which is preliminary data.</text>
</comment>
<dbReference type="SUPFAM" id="SSF53850">
    <property type="entry name" value="Periplasmic binding protein-like II"/>
    <property type="match status" value="1"/>
</dbReference>
<dbReference type="Proteomes" id="UP001596050">
    <property type="component" value="Unassembled WGS sequence"/>
</dbReference>
<protein>
    <submittedName>
        <fullName evidence="3">LysR substrate-binding domain-containing protein</fullName>
    </submittedName>
</protein>
<evidence type="ECO:0000256" key="1">
    <source>
        <dbReference type="ARBA" id="ARBA00009437"/>
    </source>
</evidence>
<dbReference type="PANTHER" id="PTHR30537:SF72">
    <property type="entry name" value="LYSR FAMILY TRANSCRIPTIONAL REGULATOR"/>
    <property type="match status" value="1"/>
</dbReference>
<accession>A0ABW0LAK3</accession>
<dbReference type="PANTHER" id="PTHR30537">
    <property type="entry name" value="HTH-TYPE TRANSCRIPTIONAL REGULATOR"/>
    <property type="match status" value="1"/>
</dbReference>
<gene>
    <name evidence="3" type="ORF">ACFPN5_18535</name>
</gene>
<feature type="domain" description="LysR substrate-binding" evidence="2">
    <location>
        <begin position="8"/>
        <end position="56"/>
    </location>
</feature>
<evidence type="ECO:0000259" key="2">
    <source>
        <dbReference type="Pfam" id="PF03466"/>
    </source>
</evidence>
<dbReference type="InterPro" id="IPR058163">
    <property type="entry name" value="LysR-type_TF_proteobact-type"/>
</dbReference>
<reference evidence="4" key="1">
    <citation type="journal article" date="2019" name="Int. J. Syst. Evol. Microbiol.">
        <title>The Global Catalogue of Microorganisms (GCM) 10K type strain sequencing project: providing services to taxonomists for standard genome sequencing and annotation.</title>
        <authorList>
            <consortium name="The Broad Institute Genomics Platform"/>
            <consortium name="The Broad Institute Genome Sequencing Center for Infectious Disease"/>
            <person name="Wu L."/>
            <person name="Ma J."/>
        </authorList>
    </citation>
    <scope>NUCLEOTIDE SEQUENCE [LARGE SCALE GENOMIC DNA]</scope>
    <source>
        <strain evidence="4">KACC 12649</strain>
    </source>
</reference>
<dbReference type="Gene3D" id="3.40.190.290">
    <property type="match status" value="1"/>
</dbReference>
<dbReference type="EMBL" id="JBHSMU010000015">
    <property type="protein sequence ID" value="MFC5461813.1"/>
    <property type="molecule type" value="Genomic_DNA"/>
</dbReference>
<proteinExistence type="inferred from homology"/>